<evidence type="ECO:0000256" key="3">
    <source>
        <dbReference type="ARBA" id="ARBA00061679"/>
    </source>
</evidence>
<gene>
    <name evidence="6" type="ORF">FHR99_001881</name>
</gene>
<dbReference type="Pfam" id="PF04362">
    <property type="entry name" value="Iron_traffic"/>
    <property type="match status" value="1"/>
</dbReference>
<comment type="function">
    <text evidence="2">Could be a mediator in iron transactions between iron acquisition and iron-requiring processes, such as synthesis and/or repair of Fe-S clusters in biosynthetic enzymes. Necessary to maintain high levels of aconitase under oxidative stress.</text>
</comment>
<dbReference type="HAMAP" id="MF_00686">
    <property type="entry name" value="Fe_traffic_YggX"/>
    <property type="match status" value="1"/>
</dbReference>
<dbReference type="FunFam" id="1.10.3880.10:FF:000001">
    <property type="entry name" value="Probable Fe(2+)-trafficking protein"/>
    <property type="match status" value="1"/>
</dbReference>
<reference evidence="6 7" key="1">
    <citation type="submission" date="2020-08" db="EMBL/GenBank/DDBJ databases">
        <title>Genomic Encyclopedia of Type Strains, Phase III (KMG-III): the genomes of soil and plant-associated and newly described type strains.</title>
        <authorList>
            <person name="Whitman W."/>
        </authorList>
    </citation>
    <scope>NUCLEOTIDE SEQUENCE [LARGE SCALE GENOMIC DNA]</scope>
    <source>
        <strain evidence="6 7">CECT 8654</strain>
    </source>
</reference>
<sequence length="90" mass="10571">MTRKVHCRKYQQELDGLTAPPFPGPRGQDIYDNVSKKAWEEWQTHQTMLINEKQLSMMDPDARKYLQAEMEKFFAGEDYDKAEGYVPPSE</sequence>
<dbReference type="AlphaFoldDB" id="A0A7W4Z731"/>
<dbReference type="PANTHER" id="PTHR36965:SF1">
    <property type="entry name" value="FE(2+)-TRAFFICKING PROTEIN-RELATED"/>
    <property type="match status" value="1"/>
</dbReference>
<dbReference type="InterPro" id="IPR036766">
    <property type="entry name" value="Fe_traffick_prot_YggX_sf"/>
</dbReference>
<dbReference type="EMBL" id="JACHWY010000002">
    <property type="protein sequence ID" value="MBB3047615.1"/>
    <property type="molecule type" value="Genomic_DNA"/>
</dbReference>
<accession>A0A7W4Z731</accession>
<organism evidence="6 7">
    <name type="scientific">Litorivivens lipolytica</name>
    <dbReference type="NCBI Taxonomy" id="1524264"/>
    <lineage>
        <taxon>Bacteria</taxon>
        <taxon>Pseudomonadati</taxon>
        <taxon>Pseudomonadota</taxon>
        <taxon>Gammaproteobacteria</taxon>
        <taxon>Litorivivens</taxon>
    </lineage>
</organism>
<evidence type="ECO:0000313" key="7">
    <source>
        <dbReference type="Proteomes" id="UP000537130"/>
    </source>
</evidence>
<comment type="similarity">
    <text evidence="3 5">Belongs to the Fe(2+)-trafficking protein family.</text>
</comment>
<dbReference type="GO" id="GO:0005829">
    <property type="term" value="C:cytosol"/>
    <property type="evidence" value="ECO:0007669"/>
    <property type="project" value="TreeGrafter"/>
</dbReference>
<evidence type="ECO:0000256" key="2">
    <source>
        <dbReference type="ARBA" id="ARBA00053793"/>
    </source>
</evidence>
<evidence type="ECO:0000256" key="5">
    <source>
        <dbReference type="HAMAP-Rule" id="MF_00686"/>
    </source>
</evidence>
<dbReference type="PANTHER" id="PTHR36965">
    <property type="entry name" value="FE(2+)-TRAFFICKING PROTEIN-RELATED"/>
    <property type="match status" value="1"/>
</dbReference>
<dbReference type="RefSeq" id="WP_183410385.1">
    <property type="nucleotide sequence ID" value="NZ_JACHWY010000002.1"/>
</dbReference>
<dbReference type="Proteomes" id="UP000537130">
    <property type="component" value="Unassembled WGS sequence"/>
</dbReference>
<dbReference type="Gene3D" id="1.10.3880.10">
    <property type="entry name" value="Fe(II) trafficking protein YggX"/>
    <property type="match status" value="1"/>
</dbReference>
<dbReference type="GO" id="GO:0005506">
    <property type="term" value="F:iron ion binding"/>
    <property type="evidence" value="ECO:0007669"/>
    <property type="project" value="UniProtKB-UniRule"/>
</dbReference>
<proteinExistence type="inferred from homology"/>
<dbReference type="GO" id="GO:0034599">
    <property type="term" value="P:cellular response to oxidative stress"/>
    <property type="evidence" value="ECO:0007669"/>
    <property type="project" value="TreeGrafter"/>
</dbReference>
<dbReference type="InterPro" id="IPR007457">
    <property type="entry name" value="Fe_traffick_prot_YggX"/>
</dbReference>
<protein>
    <recommendedName>
        <fullName evidence="4 5">Probable Fe(2+)-trafficking protein</fullName>
    </recommendedName>
</protein>
<comment type="caution">
    <text evidence="6">The sequence shown here is derived from an EMBL/GenBank/DDBJ whole genome shotgun (WGS) entry which is preliminary data.</text>
</comment>
<evidence type="ECO:0000256" key="4">
    <source>
        <dbReference type="ARBA" id="ARBA00070403"/>
    </source>
</evidence>
<dbReference type="NCBIfam" id="NF003817">
    <property type="entry name" value="PRK05408.1"/>
    <property type="match status" value="1"/>
</dbReference>
<dbReference type="PIRSF" id="PIRSF029827">
    <property type="entry name" value="Fe_traffic_YggX"/>
    <property type="match status" value="1"/>
</dbReference>
<dbReference type="SUPFAM" id="SSF111148">
    <property type="entry name" value="YggX-like"/>
    <property type="match status" value="1"/>
</dbReference>
<name>A0A7W4Z731_9GAMM</name>
<keyword evidence="1 5" id="KW-0408">Iron</keyword>
<evidence type="ECO:0000313" key="6">
    <source>
        <dbReference type="EMBL" id="MBB3047615.1"/>
    </source>
</evidence>
<keyword evidence="7" id="KW-1185">Reference proteome</keyword>
<evidence type="ECO:0000256" key="1">
    <source>
        <dbReference type="ARBA" id="ARBA00023004"/>
    </source>
</evidence>